<dbReference type="Proteomes" id="UP000291000">
    <property type="component" value="Chromosome 11"/>
</dbReference>
<dbReference type="Ensembl" id="ENSCHIT00000027445.1">
    <property type="protein sequence ID" value="ENSCHIP00000019630.1"/>
    <property type="gene ID" value="ENSCHIG00000018572.1"/>
</dbReference>
<keyword evidence="7" id="KW-0804">Transcription</keyword>
<dbReference type="GO" id="GO:0000978">
    <property type="term" value="F:RNA polymerase II cis-regulatory region sequence-specific DNA binding"/>
    <property type="evidence" value="ECO:0007669"/>
    <property type="project" value="TreeGrafter"/>
</dbReference>
<keyword evidence="12" id="KW-1185">Reference proteome</keyword>
<keyword evidence="5" id="KW-0805">Transcription regulation</keyword>
<protein>
    <submittedName>
        <fullName evidence="11">Spermatosis and oosis specific basic helix-loop-helix 1</fullName>
    </submittedName>
</protein>
<evidence type="ECO:0000256" key="4">
    <source>
        <dbReference type="ARBA" id="ARBA00022871"/>
    </source>
</evidence>
<dbReference type="PANTHER" id="PTHR15402">
    <property type="entry name" value="TRANSCRIPTION FACTOR-LIKE 5 PROTEIN"/>
    <property type="match status" value="1"/>
</dbReference>
<evidence type="ECO:0000259" key="10">
    <source>
        <dbReference type="PROSITE" id="PS50888"/>
    </source>
</evidence>
<evidence type="ECO:0000256" key="1">
    <source>
        <dbReference type="ARBA" id="ARBA00004123"/>
    </source>
</evidence>
<gene>
    <name evidence="11" type="primary">SOHLH1</name>
</gene>
<feature type="region of interest" description="Disordered" evidence="9">
    <location>
        <begin position="335"/>
        <end position="395"/>
    </location>
</feature>
<feature type="region of interest" description="Disordered" evidence="9">
    <location>
        <begin position="242"/>
        <end position="315"/>
    </location>
</feature>
<evidence type="ECO:0000313" key="12">
    <source>
        <dbReference type="Proteomes" id="UP000291000"/>
    </source>
</evidence>
<dbReference type="STRING" id="9925.ENSCHIP00000019630"/>
<organism evidence="11 12">
    <name type="scientific">Capra hircus</name>
    <name type="common">Goat</name>
    <dbReference type="NCBI Taxonomy" id="9925"/>
    <lineage>
        <taxon>Eukaryota</taxon>
        <taxon>Metazoa</taxon>
        <taxon>Chordata</taxon>
        <taxon>Craniata</taxon>
        <taxon>Vertebrata</taxon>
        <taxon>Euteleostomi</taxon>
        <taxon>Mammalia</taxon>
        <taxon>Eutheria</taxon>
        <taxon>Laurasiatheria</taxon>
        <taxon>Artiodactyla</taxon>
        <taxon>Ruminantia</taxon>
        <taxon>Pecora</taxon>
        <taxon>Bovidae</taxon>
        <taxon>Caprinae</taxon>
        <taxon>Capra</taxon>
    </lineage>
</organism>
<keyword evidence="2" id="KW-0217">Developmental protein</keyword>
<dbReference type="SUPFAM" id="SSF47459">
    <property type="entry name" value="HLH, helix-loop-helix DNA-binding domain"/>
    <property type="match status" value="1"/>
</dbReference>
<dbReference type="Gene3D" id="4.10.280.10">
    <property type="entry name" value="Helix-loop-helix DNA-binding domain"/>
    <property type="match status" value="1"/>
</dbReference>
<dbReference type="EMBL" id="LWLT01000009">
    <property type="status" value="NOT_ANNOTATED_CDS"/>
    <property type="molecule type" value="Genomic_DNA"/>
</dbReference>
<dbReference type="CDD" id="cd18908">
    <property type="entry name" value="bHLH_SOHLH1_2"/>
    <property type="match status" value="1"/>
</dbReference>
<keyword evidence="8" id="KW-0539">Nucleus</keyword>
<evidence type="ECO:0000256" key="2">
    <source>
        <dbReference type="ARBA" id="ARBA00022473"/>
    </source>
</evidence>
<dbReference type="GO" id="GO:0046983">
    <property type="term" value="F:protein dimerization activity"/>
    <property type="evidence" value="ECO:0007669"/>
    <property type="project" value="InterPro"/>
</dbReference>
<reference evidence="11" key="2">
    <citation type="submission" date="2025-08" db="UniProtKB">
        <authorList>
            <consortium name="Ensembl"/>
        </authorList>
    </citation>
    <scope>IDENTIFICATION</scope>
</reference>
<feature type="domain" description="BHLH" evidence="10">
    <location>
        <begin position="115"/>
        <end position="166"/>
    </location>
</feature>
<dbReference type="PANTHER" id="PTHR15402:SF4">
    <property type="entry name" value="SPERMATOGENESIS- AND OOGENESIS-SPECIFIC BASIC HELIX-LOOP-HELIX-CONTAINING PROTEIN 1"/>
    <property type="match status" value="1"/>
</dbReference>
<reference evidence="11" key="3">
    <citation type="submission" date="2025-09" db="UniProtKB">
        <authorList>
            <consortium name="Ensembl"/>
        </authorList>
    </citation>
    <scope>IDENTIFICATION</scope>
</reference>
<name>A0A452F5U0_CAPHI</name>
<evidence type="ECO:0000256" key="8">
    <source>
        <dbReference type="ARBA" id="ARBA00023242"/>
    </source>
</evidence>
<proteinExistence type="predicted"/>
<dbReference type="InterPro" id="IPR036638">
    <property type="entry name" value="HLH_DNA-bd_sf"/>
</dbReference>
<keyword evidence="6" id="KW-0238">DNA-binding</keyword>
<evidence type="ECO:0000256" key="5">
    <source>
        <dbReference type="ARBA" id="ARBA00023015"/>
    </source>
</evidence>
<dbReference type="GeneTree" id="ENSGT00390000000656"/>
<dbReference type="GO" id="GO:0007283">
    <property type="term" value="P:spermatogenesis"/>
    <property type="evidence" value="ECO:0007669"/>
    <property type="project" value="UniProtKB-KW"/>
</dbReference>
<dbReference type="InterPro" id="IPR039583">
    <property type="entry name" value="TCFL5/SOLH1/2"/>
</dbReference>
<dbReference type="Bgee" id="ENSCHIG00000018572">
    <property type="expression patterns" value="Expressed in ovary and 1 other cell type or tissue"/>
</dbReference>
<evidence type="ECO:0000256" key="3">
    <source>
        <dbReference type="ARBA" id="ARBA00022782"/>
    </source>
</evidence>
<dbReference type="GO" id="GO:0000981">
    <property type="term" value="F:DNA-binding transcription factor activity, RNA polymerase II-specific"/>
    <property type="evidence" value="ECO:0007669"/>
    <property type="project" value="TreeGrafter"/>
</dbReference>
<evidence type="ECO:0000256" key="9">
    <source>
        <dbReference type="SAM" id="MobiDB-lite"/>
    </source>
</evidence>
<sequence length="408" mass="42798">MLPATEAVLPAHQTHVPAQEPTWAPSLGSFAQFGPHPDGPRPAPTSTSVLAPCPRPSTLSCEILQGSTPVRDWHLGVPAVGSGPFPSNIQFCCEDHPAQGSGQTKVPAVAEGPGSHLPRNVLSERERRKRISLSCEHLRGLLPRFDGRREDMASVLEMAVQFLQLAGTLVPGWKQQAVLASSKEPWLAWQTDVLQLALASQAPAGAPDAGVGTSSVIPQAPPSCQAAGVDEGEALSGVADVLDRPPALPESPSLVPQSPGPRPPKVLRPSPLWPVRSQQPPSPLVSEETRSCLGQAGPPTTGADKALMPDSRSVSGCDVADGASFLLTPGPDWWLGSLEGRGSSAPSRVATRNSPLDRLEPGFLGDSESSPQEEPPDGPLEPWGSDGSCPSPVLRDEVDSIFPDFFAC</sequence>
<accession>A0A452F5U0</accession>
<dbReference type="PROSITE" id="PS50888">
    <property type="entry name" value="BHLH"/>
    <property type="match status" value="1"/>
</dbReference>
<comment type="subcellular location">
    <subcellularLocation>
        <location evidence="1">Nucleus</location>
    </subcellularLocation>
</comment>
<reference evidence="11 12" key="1">
    <citation type="submission" date="2016-04" db="EMBL/GenBank/DDBJ databases">
        <title>Polished mammalian reference genomes with single-molecule sequencing and chromosome conformation capture applied to the Capra hircus genome.</title>
        <authorList>
            <person name="Bickhart D.M."/>
            <person name="Koren S."/>
            <person name="Rosen B."/>
            <person name="Hastie A."/>
            <person name="Liachko I."/>
            <person name="Sullivan S.T."/>
            <person name="Burton J."/>
            <person name="Sayre B.L."/>
            <person name="Huson H.J."/>
            <person name="Lee J."/>
            <person name="Lam E."/>
            <person name="Kelley C.M."/>
            <person name="Hutchison J.L."/>
            <person name="Zhou Y."/>
            <person name="Sun J."/>
            <person name="Crisa A."/>
            <person name="Schwartz J.C."/>
            <person name="Hammond J.A."/>
            <person name="Schroeder S.G."/>
            <person name="Liu G.E."/>
            <person name="Dunham M."/>
            <person name="Shendure J."/>
            <person name="Sonstegard T.S."/>
            <person name="Phillippy A.M."/>
            <person name="Van Tassell C.P."/>
            <person name="Smith T.P."/>
        </authorList>
    </citation>
    <scope>NUCLEOTIDE SEQUENCE [LARGE SCALE GENOMIC DNA]</scope>
</reference>
<evidence type="ECO:0000313" key="11">
    <source>
        <dbReference type="Ensembl" id="ENSCHIP00000019630.1"/>
    </source>
</evidence>
<dbReference type="Pfam" id="PF00010">
    <property type="entry name" value="HLH"/>
    <property type="match status" value="1"/>
</dbReference>
<evidence type="ECO:0000256" key="7">
    <source>
        <dbReference type="ARBA" id="ARBA00023163"/>
    </source>
</evidence>
<dbReference type="AlphaFoldDB" id="A0A452F5U0"/>
<feature type="compositionally biased region" description="Polar residues" evidence="9">
    <location>
        <begin position="344"/>
        <end position="354"/>
    </location>
</feature>
<dbReference type="GO" id="GO:0030154">
    <property type="term" value="P:cell differentiation"/>
    <property type="evidence" value="ECO:0007669"/>
    <property type="project" value="UniProtKB-KW"/>
</dbReference>
<dbReference type="InterPro" id="IPR011598">
    <property type="entry name" value="bHLH_dom"/>
</dbReference>
<keyword evidence="3" id="KW-0221">Differentiation</keyword>
<dbReference type="GO" id="GO:0005634">
    <property type="term" value="C:nucleus"/>
    <property type="evidence" value="ECO:0007669"/>
    <property type="project" value="UniProtKB-SubCell"/>
</dbReference>
<keyword evidence="4" id="KW-0744">Spermatogenesis</keyword>
<dbReference type="OMA" id="SAQFCED"/>
<evidence type="ECO:0000256" key="6">
    <source>
        <dbReference type="ARBA" id="ARBA00023125"/>
    </source>
</evidence>